<evidence type="ECO:0000313" key="2">
    <source>
        <dbReference type="RefSeq" id="XP_056692018.1"/>
    </source>
</evidence>
<gene>
    <name evidence="2" type="primary">LOC130467515</name>
</gene>
<dbReference type="RefSeq" id="XP_056692018.1">
    <property type="nucleotide sequence ID" value="XM_056836040.1"/>
</dbReference>
<dbReference type="GeneID" id="130467515"/>
<protein>
    <recommendedName>
        <fullName evidence="3">Reverse transcriptase zinc-binding domain-containing protein</fullName>
    </recommendedName>
</protein>
<dbReference type="PANTHER" id="PTHR33116:SF66">
    <property type="entry name" value="REVERSE TRANSCRIPTASE ZINC-BINDING DOMAIN-CONTAINING PROTEIN"/>
    <property type="match status" value="1"/>
</dbReference>
<dbReference type="PANTHER" id="PTHR33116">
    <property type="entry name" value="REVERSE TRANSCRIPTASE ZINC-BINDING DOMAIN-CONTAINING PROTEIN-RELATED-RELATED"/>
    <property type="match status" value="1"/>
</dbReference>
<reference evidence="2" key="2">
    <citation type="submission" date="2025-08" db="UniProtKB">
        <authorList>
            <consortium name="RefSeq"/>
        </authorList>
    </citation>
    <scope>IDENTIFICATION</scope>
    <source>
        <tissue evidence="2">Leaf</tissue>
    </source>
</reference>
<name>A0ABM3R8S7_SPIOL</name>
<dbReference type="Proteomes" id="UP000813463">
    <property type="component" value="Chromosome 2"/>
</dbReference>
<sequence>MVFAGFNFGFKFDFASGVKFVKAYNNKRQNQRYKKVLKLIQRACTTFLWTGSSIASRKALVAWDYLCLPKSSGGWKPTCMKTWNKAAIGKLLWNLAQKKDKAWVRWVHEYYIKGKNITLMNTPSQASWVVKKIFDSVKTLVGCPNGLSFLQSQSYSTRKVYSELRGYLPVTGYLNLVWSMTKLAAFATKRMKPFPTVFFSCEFSATIWNSVLYWFGVSRCSSSWHDELVFLQARFNKNTGLHQAYRMVLSISIYIIWRERNYRKFQKSYQDWQVLLKEIKVMAFTCSSLKQKVHLALP</sequence>
<keyword evidence="1" id="KW-1185">Reference proteome</keyword>
<accession>A0ABM3R8S7</accession>
<reference evidence="1" key="1">
    <citation type="journal article" date="2021" name="Nat. Commun.">
        <title>Genomic analyses provide insights into spinach domestication and the genetic basis of agronomic traits.</title>
        <authorList>
            <person name="Cai X."/>
            <person name="Sun X."/>
            <person name="Xu C."/>
            <person name="Sun H."/>
            <person name="Wang X."/>
            <person name="Ge C."/>
            <person name="Zhang Z."/>
            <person name="Wang Q."/>
            <person name="Fei Z."/>
            <person name="Jiao C."/>
            <person name="Wang Q."/>
        </authorList>
    </citation>
    <scope>NUCLEOTIDE SEQUENCE [LARGE SCALE GENOMIC DNA]</scope>
    <source>
        <strain evidence="1">cv. Varoflay</strain>
    </source>
</reference>
<proteinExistence type="predicted"/>
<evidence type="ECO:0008006" key="3">
    <source>
        <dbReference type="Google" id="ProtNLM"/>
    </source>
</evidence>
<evidence type="ECO:0000313" key="1">
    <source>
        <dbReference type="Proteomes" id="UP000813463"/>
    </source>
</evidence>
<organism evidence="1 2">
    <name type="scientific">Spinacia oleracea</name>
    <name type="common">Spinach</name>
    <dbReference type="NCBI Taxonomy" id="3562"/>
    <lineage>
        <taxon>Eukaryota</taxon>
        <taxon>Viridiplantae</taxon>
        <taxon>Streptophyta</taxon>
        <taxon>Embryophyta</taxon>
        <taxon>Tracheophyta</taxon>
        <taxon>Spermatophyta</taxon>
        <taxon>Magnoliopsida</taxon>
        <taxon>eudicotyledons</taxon>
        <taxon>Gunneridae</taxon>
        <taxon>Pentapetalae</taxon>
        <taxon>Caryophyllales</taxon>
        <taxon>Chenopodiaceae</taxon>
        <taxon>Chenopodioideae</taxon>
        <taxon>Anserineae</taxon>
        <taxon>Spinacia</taxon>
    </lineage>
</organism>